<dbReference type="AlphaFoldDB" id="A0AA88L5Q4"/>
<keyword evidence="2" id="KW-1185">Reference proteome</keyword>
<evidence type="ECO:0000313" key="2">
    <source>
        <dbReference type="Proteomes" id="UP001187531"/>
    </source>
</evidence>
<name>A0AA88L5Q4_ARTSF</name>
<evidence type="ECO:0000313" key="1">
    <source>
        <dbReference type="EMBL" id="KAK2713849.1"/>
    </source>
</evidence>
<gene>
    <name evidence="1" type="ORF">QYM36_009662</name>
</gene>
<sequence length="101" mass="11303">MRNVYISLNATLMNSFATWITPFRDMKIVLPLTMRWAILDDILKCERIKAILEETKGLNQKLVAIDGTAQALVDGAHKHGSNACHVADQAEAIRGRYANLH</sequence>
<dbReference type="Proteomes" id="UP001187531">
    <property type="component" value="Unassembled WGS sequence"/>
</dbReference>
<organism evidence="1 2">
    <name type="scientific">Artemia franciscana</name>
    <name type="common">Brine shrimp</name>
    <name type="synonym">Artemia sanfranciscana</name>
    <dbReference type="NCBI Taxonomy" id="6661"/>
    <lineage>
        <taxon>Eukaryota</taxon>
        <taxon>Metazoa</taxon>
        <taxon>Ecdysozoa</taxon>
        <taxon>Arthropoda</taxon>
        <taxon>Crustacea</taxon>
        <taxon>Branchiopoda</taxon>
        <taxon>Anostraca</taxon>
        <taxon>Artemiidae</taxon>
        <taxon>Artemia</taxon>
    </lineage>
</organism>
<comment type="caution">
    <text evidence="1">The sequence shown here is derived from an EMBL/GenBank/DDBJ whole genome shotgun (WGS) entry which is preliminary data.</text>
</comment>
<protein>
    <submittedName>
        <fullName evidence="1">Uncharacterized protein</fullName>
    </submittedName>
</protein>
<accession>A0AA88L5Q4</accession>
<dbReference type="EMBL" id="JAVRJZ010000014">
    <property type="protein sequence ID" value="KAK2713849.1"/>
    <property type="molecule type" value="Genomic_DNA"/>
</dbReference>
<reference evidence="1" key="1">
    <citation type="submission" date="2023-07" db="EMBL/GenBank/DDBJ databases">
        <title>Chromosome-level genome assembly of Artemia franciscana.</title>
        <authorList>
            <person name="Jo E."/>
        </authorList>
    </citation>
    <scope>NUCLEOTIDE SEQUENCE</scope>
    <source>
        <tissue evidence="1">Whole body</tissue>
    </source>
</reference>
<proteinExistence type="predicted"/>